<accession>H5TXF4</accession>
<dbReference type="SUPFAM" id="SSF52540">
    <property type="entry name" value="P-loop containing nucleoside triphosphate hydrolases"/>
    <property type="match status" value="1"/>
</dbReference>
<evidence type="ECO:0000256" key="5">
    <source>
        <dbReference type="ARBA" id="ARBA00022967"/>
    </source>
</evidence>
<evidence type="ECO:0000256" key="1">
    <source>
        <dbReference type="ARBA" id="ARBA00022448"/>
    </source>
</evidence>
<dbReference type="PANTHER" id="PTHR42788">
    <property type="entry name" value="TAURINE IMPORT ATP-BINDING PROTEIN-RELATED"/>
    <property type="match status" value="1"/>
</dbReference>
<feature type="domain" description="ABC transporter" evidence="7">
    <location>
        <begin position="21"/>
        <end position="251"/>
    </location>
</feature>
<dbReference type="CDD" id="cd03293">
    <property type="entry name" value="ABC_NrtD_SsuB_transporters"/>
    <property type="match status" value="1"/>
</dbReference>
<name>H5TXF4_9ACTN</name>
<evidence type="ECO:0000256" key="3">
    <source>
        <dbReference type="ARBA" id="ARBA00022741"/>
    </source>
</evidence>
<dbReference type="Pfam" id="PF00005">
    <property type="entry name" value="ABC_tran"/>
    <property type="match status" value="1"/>
</dbReference>
<keyword evidence="6" id="KW-0472">Membrane</keyword>
<organism evidence="8 9">
    <name type="scientific">Gordonia sputi NBRC 100414</name>
    <dbReference type="NCBI Taxonomy" id="1089453"/>
    <lineage>
        <taxon>Bacteria</taxon>
        <taxon>Bacillati</taxon>
        <taxon>Actinomycetota</taxon>
        <taxon>Actinomycetes</taxon>
        <taxon>Mycobacteriales</taxon>
        <taxon>Gordoniaceae</taxon>
        <taxon>Gordonia</taxon>
    </lineage>
</organism>
<dbReference type="InterPro" id="IPR003439">
    <property type="entry name" value="ABC_transporter-like_ATP-bd"/>
</dbReference>
<evidence type="ECO:0000256" key="6">
    <source>
        <dbReference type="ARBA" id="ARBA00023136"/>
    </source>
</evidence>
<evidence type="ECO:0000256" key="2">
    <source>
        <dbReference type="ARBA" id="ARBA00022475"/>
    </source>
</evidence>
<dbReference type="RefSeq" id="WP_005203626.1">
    <property type="nucleotide sequence ID" value="NZ_BAFC01000034.1"/>
</dbReference>
<reference evidence="8 9" key="1">
    <citation type="submission" date="2012-02" db="EMBL/GenBank/DDBJ databases">
        <title>Whole genome shotgun sequence of Gordonia sputi NBRC 100414.</title>
        <authorList>
            <person name="Yoshida I."/>
            <person name="Hosoyama A."/>
            <person name="Tsuchikane K."/>
            <person name="Katsumata H."/>
            <person name="Yamazaki S."/>
            <person name="Fujita N."/>
        </authorList>
    </citation>
    <scope>NUCLEOTIDE SEQUENCE [LARGE SCALE GENOMIC DNA]</scope>
    <source>
        <strain evidence="8 9">NBRC 100414</strain>
    </source>
</reference>
<dbReference type="Gene3D" id="3.40.50.300">
    <property type="entry name" value="P-loop containing nucleotide triphosphate hydrolases"/>
    <property type="match status" value="1"/>
</dbReference>
<dbReference type="eggNOG" id="COG1116">
    <property type="taxonomic scope" value="Bacteria"/>
</dbReference>
<dbReference type="PROSITE" id="PS00211">
    <property type="entry name" value="ABC_TRANSPORTER_1"/>
    <property type="match status" value="1"/>
</dbReference>
<dbReference type="InterPro" id="IPR017871">
    <property type="entry name" value="ABC_transporter-like_CS"/>
</dbReference>
<protein>
    <submittedName>
        <fullName evidence="8">Putative ABC transporter ATP-binding protein</fullName>
    </submittedName>
</protein>
<gene>
    <name evidence="8" type="ORF">GOSPT_034_00290</name>
</gene>
<dbReference type="PROSITE" id="PS50893">
    <property type="entry name" value="ABC_TRANSPORTER_2"/>
    <property type="match status" value="1"/>
</dbReference>
<comment type="caution">
    <text evidence="8">The sequence shown here is derived from an EMBL/GenBank/DDBJ whole genome shotgun (WGS) entry which is preliminary data.</text>
</comment>
<evidence type="ECO:0000313" key="9">
    <source>
        <dbReference type="Proteomes" id="UP000005845"/>
    </source>
</evidence>
<proteinExistence type="predicted"/>
<keyword evidence="2" id="KW-1003">Cell membrane</keyword>
<evidence type="ECO:0000259" key="7">
    <source>
        <dbReference type="PROSITE" id="PS50893"/>
    </source>
</evidence>
<dbReference type="SMART" id="SM00382">
    <property type="entry name" value="AAA"/>
    <property type="match status" value="1"/>
</dbReference>
<evidence type="ECO:0000313" key="8">
    <source>
        <dbReference type="EMBL" id="GAB38162.1"/>
    </source>
</evidence>
<dbReference type="PANTHER" id="PTHR42788:SF17">
    <property type="entry name" value="ALIPHATIC SULFONATES IMPORT ATP-BINDING PROTEIN SSUB"/>
    <property type="match status" value="1"/>
</dbReference>
<evidence type="ECO:0000256" key="4">
    <source>
        <dbReference type="ARBA" id="ARBA00022840"/>
    </source>
</evidence>
<keyword evidence="1" id="KW-0813">Transport</keyword>
<dbReference type="Proteomes" id="UP000005845">
    <property type="component" value="Unassembled WGS sequence"/>
</dbReference>
<dbReference type="EMBL" id="BAFC01000034">
    <property type="protein sequence ID" value="GAB38162.1"/>
    <property type="molecule type" value="Genomic_DNA"/>
</dbReference>
<keyword evidence="9" id="KW-1185">Reference proteome</keyword>
<dbReference type="GO" id="GO:0016887">
    <property type="term" value="F:ATP hydrolysis activity"/>
    <property type="evidence" value="ECO:0007669"/>
    <property type="project" value="InterPro"/>
</dbReference>
<keyword evidence="3" id="KW-0547">Nucleotide-binding</keyword>
<dbReference type="InterPro" id="IPR027417">
    <property type="entry name" value="P-loop_NTPase"/>
</dbReference>
<dbReference type="GO" id="GO:0005524">
    <property type="term" value="F:ATP binding"/>
    <property type="evidence" value="ECO:0007669"/>
    <property type="project" value="UniProtKB-KW"/>
</dbReference>
<dbReference type="InterPro" id="IPR050166">
    <property type="entry name" value="ABC_transporter_ATP-bind"/>
</dbReference>
<keyword evidence="5" id="KW-1278">Translocase</keyword>
<dbReference type="AlphaFoldDB" id="H5TXF4"/>
<sequence length="280" mass="29899">MVNKTSPATNSAGTTTTGGVIDISHVTQAFRSGSTDLAVLDDISISVDAGEFLVLVGPSGSGKSTLIRLLAGLDHPLFGTVDVDGQRVTAPDPSRALVFQDPTLLPWRTVRGNVALGPQARGLGREADKQIDAAIDLVGLTDFADAWPAQLSGGMAQRAALARALVNDPSVLLLDEPLGRLDALTRRVLQGELLRLWHERRFTAVLITHDVPEALILADRVAILSPRPARIREIIDVDLPRPRDPSNPEFVALQSRILTLLDEEATTPDDALTAARRGDG</sequence>
<dbReference type="InterPro" id="IPR003593">
    <property type="entry name" value="AAA+_ATPase"/>
</dbReference>
<keyword evidence="4 8" id="KW-0067">ATP-binding</keyword>